<evidence type="ECO:0000313" key="2">
    <source>
        <dbReference type="EMBL" id="PZQ61707.1"/>
    </source>
</evidence>
<gene>
    <name evidence="2" type="ORF">DI544_03490</name>
</gene>
<dbReference type="SUPFAM" id="SSF53756">
    <property type="entry name" value="UDP-Glycosyltransferase/glycogen phosphorylase"/>
    <property type="match status" value="1"/>
</dbReference>
<dbReference type="Gene3D" id="3.40.50.2000">
    <property type="entry name" value="Glycogen Phosphorylase B"/>
    <property type="match status" value="2"/>
</dbReference>
<dbReference type="PANTHER" id="PTHR45947">
    <property type="entry name" value="SULFOQUINOVOSYL TRANSFERASE SQD2"/>
    <property type="match status" value="1"/>
</dbReference>
<dbReference type="Pfam" id="PF00534">
    <property type="entry name" value="Glycos_transf_1"/>
    <property type="match status" value="1"/>
</dbReference>
<sequence>MAARLLHDAGQIPRIAGRGALPAPASPDVRDHLQMTAPRVAPRIAYVVSQYPASSHTFIRREVDSLRRHGVDLRTYSIRRPSPAELTAPEDRASFAQTRFVLPLSPLALAGSHVRALATRPLAWARLLRLATRHRAPGGRALLWSLFHFAEAVVLARMLCEDGITHVHNHFANAGATVGMLAARFAALPWSLTLHGISETDYPAGLMLGAKLEAAEFAACVSWFGRAQAMRVTAPAHWHKFQVVRCGLDLPALPPPAPHAGPRRDIVCVARLSAEKGHLGLLDAIAPLDATLTLVGDGPMLAEIEAAIARLGLGGRVRFAGRLDEAATLAAIARADLLVLPSFMEGLPIVLMEAMAMGVPVIGSRVAGVPELIEDGVEGLLFRPGDWDDLRRCIARALDEPALGDALARAARAKVEREFDIAQAVAPLVRRFGEG</sequence>
<reference evidence="2 3" key="1">
    <citation type="submission" date="2017-08" db="EMBL/GenBank/DDBJ databases">
        <title>Infants hospitalized years apart are colonized by the same room-sourced microbial strains.</title>
        <authorList>
            <person name="Brooks B."/>
            <person name="Olm M.R."/>
            <person name="Firek B.A."/>
            <person name="Baker R."/>
            <person name="Thomas B.C."/>
            <person name="Morowitz M.J."/>
            <person name="Banfield J.F."/>
        </authorList>
    </citation>
    <scope>NUCLEOTIDE SEQUENCE [LARGE SCALE GENOMIC DNA]</scope>
    <source>
        <strain evidence="2">S2_005_001_R1_22</strain>
    </source>
</reference>
<evidence type="ECO:0000259" key="1">
    <source>
        <dbReference type="Pfam" id="PF00534"/>
    </source>
</evidence>
<dbReference type="InterPro" id="IPR050194">
    <property type="entry name" value="Glycosyltransferase_grp1"/>
</dbReference>
<comment type="caution">
    <text evidence="2">The sequence shown here is derived from an EMBL/GenBank/DDBJ whole genome shotgun (WGS) entry which is preliminary data.</text>
</comment>
<dbReference type="CDD" id="cd03801">
    <property type="entry name" value="GT4_PimA-like"/>
    <property type="match status" value="1"/>
</dbReference>
<feature type="domain" description="Glycosyl transferase family 1" evidence="1">
    <location>
        <begin position="260"/>
        <end position="413"/>
    </location>
</feature>
<accession>A0A2W5QUR6</accession>
<protein>
    <submittedName>
        <fullName evidence="2">Colanic acid biosynthesis glycosyltransferase WcaL</fullName>
    </submittedName>
</protein>
<dbReference type="EMBL" id="QFQI01000002">
    <property type="protein sequence ID" value="PZQ61707.1"/>
    <property type="molecule type" value="Genomic_DNA"/>
</dbReference>
<dbReference type="Proteomes" id="UP000249229">
    <property type="component" value="Unassembled WGS sequence"/>
</dbReference>
<name>A0A2W5QUR6_9SPHN</name>
<dbReference type="GO" id="GO:0016757">
    <property type="term" value="F:glycosyltransferase activity"/>
    <property type="evidence" value="ECO:0007669"/>
    <property type="project" value="InterPro"/>
</dbReference>
<dbReference type="InterPro" id="IPR001296">
    <property type="entry name" value="Glyco_trans_1"/>
</dbReference>
<proteinExistence type="predicted"/>
<evidence type="ECO:0000313" key="3">
    <source>
        <dbReference type="Proteomes" id="UP000249229"/>
    </source>
</evidence>
<organism evidence="2 3">
    <name type="scientific">Sphingomonas taxi</name>
    <dbReference type="NCBI Taxonomy" id="1549858"/>
    <lineage>
        <taxon>Bacteria</taxon>
        <taxon>Pseudomonadati</taxon>
        <taxon>Pseudomonadota</taxon>
        <taxon>Alphaproteobacteria</taxon>
        <taxon>Sphingomonadales</taxon>
        <taxon>Sphingomonadaceae</taxon>
        <taxon>Sphingomonas</taxon>
    </lineage>
</organism>
<keyword evidence="2" id="KW-0808">Transferase</keyword>
<dbReference type="PANTHER" id="PTHR45947:SF3">
    <property type="entry name" value="SULFOQUINOVOSYL TRANSFERASE SQD2"/>
    <property type="match status" value="1"/>
</dbReference>
<dbReference type="AlphaFoldDB" id="A0A2W5QUR6"/>